<organism evidence="2 3">
    <name type="scientific">Marinicauda salina</name>
    <dbReference type="NCBI Taxonomy" id="2135793"/>
    <lineage>
        <taxon>Bacteria</taxon>
        <taxon>Pseudomonadati</taxon>
        <taxon>Pseudomonadota</taxon>
        <taxon>Alphaproteobacteria</taxon>
        <taxon>Maricaulales</taxon>
        <taxon>Maricaulaceae</taxon>
        <taxon>Marinicauda</taxon>
    </lineage>
</organism>
<dbReference type="OrthoDB" id="8112769at2"/>
<evidence type="ECO:0000313" key="2">
    <source>
        <dbReference type="EMBL" id="PWE16437.1"/>
    </source>
</evidence>
<name>A0A2U2BQZ4_9PROT</name>
<protein>
    <recommendedName>
        <fullName evidence="4">Acyloxyacyl hydrolase</fullName>
    </recommendedName>
</protein>
<dbReference type="AlphaFoldDB" id="A0A2U2BQZ4"/>
<sequence>MTRLIAAALAALYAGEAHAQLDEVRAGIAAHDWIENREDGPQLVGEVLFDSPDLLAAIGAPRPSLLASVNTRGGTNLGAASLIWDIEPAPRLRLEAGFGLAWHDGVIDVDVRRDRENALRLKDSRVLLGSRWLFRSQIGADYAVAERWAIGVFYEHYSHGQILASGRNQGLDEAGVRLSYRFGG</sequence>
<dbReference type="InterPro" id="IPR018550">
    <property type="entry name" value="Lipid-A_deacylase-rel"/>
</dbReference>
<dbReference type="Gene3D" id="2.40.160.20">
    <property type="match status" value="1"/>
</dbReference>
<dbReference type="Proteomes" id="UP000245168">
    <property type="component" value="Unassembled WGS sequence"/>
</dbReference>
<keyword evidence="3" id="KW-1185">Reference proteome</keyword>
<evidence type="ECO:0008006" key="4">
    <source>
        <dbReference type="Google" id="ProtNLM"/>
    </source>
</evidence>
<gene>
    <name evidence="2" type="ORF">DDZ18_13550</name>
</gene>
<dbReference type="RefSeq" id="WP_109253939.1">
    <property type="nucleotide sequence ID" value="NZ_QEXV01000007.1"/>
</dbReference>
<dbReference type="SUPFAM" id="SSF56925">
    <property type="entry name" value="OMPA-like"/>
    <property type="match status" value="1"/>
</dbReference>
<dbReference type="InterPro" id="IPR011250">
    <property type="entry name" value="OMP/PagP_B-barrel"/>
</dbReference>
<proteinExistence type="predicted"/>
<dbReference type="Pfam" id="PF09411">
    <property type="entry name" value="PagL"/>
    <property type="match status" value="1"/>
</dbReference>
<keyword evidence="1" id="KW-0732">Signal</keyword>
<accession>A0A2U2BQZ4</accession>
<feature type="chain" id="PRO_5015601844" description="Acyloxyacyl hydrolase" evidence="1">
    <location>
        <begin position="20"/>
        <end position="184"/>
    </location>
</feature>
<evidence type="ECO:0000256" key="1">
    <source>
        <dbReference type="SAM" id="SignalP"/>
    </source>
</evidence>
<evidence type="ECO:0000313" key="3">
    <source>
        <dbReference type="Proteomes" id="UP000245168"/>
    </source>
</evidence>
<dbReference type="EMBL" id="QEXV01000007">
    <property type="protein sequence ID" value="PWE16437.1"/>
    <property type="molecule type" value="Genomic_DNA"/>
</dbReference>
<feature type="signal peptide" evidence="1">
    <location>
        <begin position="1"/>
        <end position="19"/>
    </location>
</feature>
<reference evidence="3" key="1">
    <citation type="submission" date="2018-05" db="EMBL/GenBank/DDBJ databases">
        <authorList>
            <person name="Liu B.-T."/>
        </authorList>
    </citation>
    <scope>NUCLEOTIDE SEQUENCE [LARGE SCALE GENOMIC DNA]</scope>
    <source>
        <strain evidence="3">WD6-1</strain>
    </source>
</reference>
<comment type="caution">
    <text evidence="2">The sequence shown here is derived from an EMBL/GenBank/DDBJ whole genome shotgun (WGS) entry which is preliminary data.</text>
</comment>